<sequence length="519" mass="57031">MATVAIRRYTECASPAQNYRVQKPSAIAGQTTGLSEALGRYAEVRETHTGVVVLVGDKAFKAKKPIATEFLDFTTTARRKRACRREVKLNRRLAPDSYLGVAYLSDPTGGPAEPLVVMRRYPDSCRLSTLIKHGTTAQNQLNRIAEVLAQFHGRTHRRRAMYSQAKLDAISARWQQNLAELDPYKGIAAPAGLIAEVKKLARKYVAGRATLFTERILDQRIVDGHGDLLADDIFCMPGGPVLLDCLEFDDKLRYIDRIDDAAFLAMDLEFLGRKDLADHFLDTYSHIADDDAPASLKHFYIAYRAVVRAKVDCVRFAQGSPDASVDASHHLSLAAEHLSAGAVRLVLVGGAPGTGKTTLAHSLADRVGAEVISTDDVRREMQRHGTIQGEVGILDAGLYQPGQVTAVYEEIIRRAHSLLSSGRSVILDGSWRDPRHRRLAHALADQTASTLLEIVCWTSLDTAIKRVQRREPGTSDATPKIARDLAVRDGAWATAHPIDTSQALEDCTDQAAKLWLSAR</sequence>
<dbReference type="SUPFAM" id="SSF56112">
    <property type="entry name" value="Protein kinase-like (PK-like)"/>
    <property type="match status" value="1"/>
</dbReference>
<dbReference type="SUPFAM" id="SSF52540">
    <property type="entry name" value="P-loop containing nucleoside triphosphate hydrolases"/>
    <property type="match status" value="1"/>
</dbReference>
<dbReference type="InterPro" id="IPR011009">
    <property type="entry name" value="Kinase-like_dom_sf"/>
</dbReference>
<protein>
    <recommendedName>
        <fullName evidence="3">Adenylate kinase</fullName>
    </recommendedName>
</protein>
<dbReference type="PANTHER" id="PTHR43883:SF1">
    <property type="entry name" value="GLUCONOKINASE"/>
    <property type="match status" value="1"/>
</dbReference>
<organism evidence="1 2">
    <name type="scientific">Mycobacterium noviomagense</name>
    <dbReference type="NCBI Taxonomy" id="459858"/>
    <lineage>
        <taxon>Bacteria</taxon>
        <taxon>Bacillati</taxon>
        <taxon>Actinomycetota</taxon>
        <taxon>Actinomycetes</taxon>
        <taxon>Mycobacteriales</taxon>
        <taxon>Mycobacteriaceae</taxon>
        <taxon>Mycobacterium</taxon>
    </lineage>
</organism>
<proteinExistence type="predicted"/>
<dbReference type="InterPro" id="IPR027417">
    <property type="entry name" value="P-loop_NTPase"/>
</dbReference>
<reference evidence="1 2" key="1">
    <citation type="journal article" date="2019" name="Emerg. Microbes Infect.">
        <title>Comprehensive subspecies identification of 175 nontuberculous mycobacteria species based on 7547 genomic profiles.</title>
        <authorList>
            <person name="Matsumoto Y."/>
            <person name="Kinjo T."/>
            <person name="Motooka D."/>
            <person name="Nabeya D."/>
            <person name="Jung N."/>
            <person name="Uechi K."/>
            <person name="Horii T."/>
            <person name="Iida T."/>
            <person name="Fujita J."/>
            <person name="Nakamura S."/>
        </authorList>
    </citation>
    <scope>NUCLEOTIDE SEQUENCE [LARGE SCALE GENOMIC DNA]</scope>
    <source>
        <strain evidence="1 2">JCM 16367</strain>
    </source>
</reference>
<evidence type="ECO:0000313" key="2">
    <source>
        <dbReference type="Proteomes" id="UP000466894"/>
    </source>
</evidence>
<gene>
    <name evidence="1" type="ORF">MNVI_35750</name>
</gene>
<name>A0A7I7PHZ1_9MYCO</name>
<accession>A0A7I7PHZ1</accession>
<dbReference type="PANTHER" id="PTHR43883">
    <property type="entry name" value="SLR0207 PROTEIN"/>
    <property type="match status" value="1"/>
</dbReference>
<dbReference type="AlphaFoldDB" id="A0A7I7PHZ1"/>
<dbReference type="Proteomes" id="UP000466894">
    <property type="component" value="Chromosome"/>
</dbReference>
<dbReference type="Gene3D" id="3.40.50.300">
    <property type="entry name" value="P-loop containing nucleotide triphosphate hydrolases"/>
    <property type="match status" value="1"/>
</dbReference>
<evidence type="ECO:0000313" key="1">
    <source>
        <dbReference type="EMBL" id="BBY08257.1"/>
    </source>
</evidence>
<dbReference type="EMBL" id="AP022583">
    <property type="protein sequence ID" value="BBY08257.1"/>
    <property type="molecule type" value="Genomic_DNA"/>
</dbReference>
<dbReference type="Pfam" id="PF13671">
    <property type="entry name" value="AAA_33"/>
    <property type="match status" value="1"/>
</dbReference>
<dbReference type="KEGG" id="mnv:MNVI_35750"/>
<evidence type="ECO:0008006" key="3">
    <source>
        <dbReference type="Google" id="ProtNLM"/>
    </source>
</evidence>
<dbReference type="InterPro" id="IPR052732">
    <property type="entry name" value="Cell-binding_unc_protein"/>
</dbReference>